<feature type="domain" description="Symplekin/Pta1 N-terminal" evidence="5">
    <location>
        <begin position="89"/>
        <end position="309"/>
    </location>
</feature>
<dbReference type="InterPro" id="IPR011989">
    <property type="entry name" value="ARM-like"/>
</dbReference>
<feature type="compositionally biased region" description="Polar residues" evidence="4">
    <location>
        <begin position="746"/>
        <end position="759"/>
    </location>
</feature>
<dbReference type="PANTHER" id="PTHR15245">
    <property type="entry name" value="SYMPLEKIN-RELATED"/>
    <property type="match status" value="1"/>
</dbReference>
<evidence type="ECO:0000256" key="4">
    <source>
        <dbReference type="SAM" id="MobiDB-lite"/>
    </source>
</evidence>
<dbReference type="InterPro" id="IPR032460">
    <property type="entry name" value="Symplekin/Pta1_N"/>
</dbReference>
<name>A0A6V8HBB5_TALPI</name>
<keyword evidence="3" id="KW-0539">Nucleus</keyword>
<gene>
    <name evidence="6" type="ORF">TCE0_033r09702</name>
</gene>
<keyword evidence="2" id="KW-0507">mRNA processing</keyword>
<sequence>MAQVDLKEQLTQLEAARNLVLSDAALYPQVLQGILPIIGANARLDLRRWGADFLAETFANTTLPSDRKEELAGTVLPTLNEYLGNDAQDVAVVKSTVQTASSLYPFVFRHIIHHPNDTAMWDQITAIKHNILQRMDTAPHPVRVCCIKFVQKVVHTQTPGPIADPRRPERNETSIAIVPRTHSLLSIPNLEAEASGLLDRLLTVLQDNAEDAILVNATINCLGILIRTRPTIANKILETLLNFNPIKVDHGPLTPTMRVKIKSMERTTRAVLINLLKRNPNHPLAGKMQQHMERLAQNCIEAFDASSRKRALPDEPTDGLDNAKRARLGAETAPLLKIPPLPEGPISYSQLYTLTEDIGLSSFDVKQLPPDLIVKIAVAVLGRVDPNALAQATEGIRGRYQTLIARQAQQAQAAPEEEEDEYEPEYQPMEIPSAEVQDTSAPILDLEPELGPFQLSRPPPLTENEANEIGRAAADRVFEMMIATPFKAATTTTKPATAGGAAASSSSSSSSDRKGFARLAGGSLDTKEAWITMLVRMATRAPSKLEAAAGSELQTTDGRPTISNYIRELLYRHILEDFRSRINIGIMWLNEEWYNDRMQMGAAASARENKTEDEVSVPLHYDSWVLRLLGGILPYLDARDIKILIRFLSEIPEVTLPIIGRVQTLARDPERINLCVQALHYLVMFRPPSREICLNALEEIYNTSRKDEEARPSASKVLSKWRPEVIAAQQQQQQQQQPPPPGAMASDTNGVQQQVTTNA</sequence>
<feature type="region of interest" description="Disordered" evidence="4">
    <location>
        <begin position="726"/>
        <end position="759"/>
    </location>
</feature>
<protein>
    <recommendedName>
        <fullName evidence="5">Symplekin/Pta1 N-terminal domain-containing protein</fullName>
    </recommendedName>
</protein>
<evidence type="ECO:0000259" key="5">
    <source>
        <dbReference type="Pfam" id="PF11935"/>
    </source>
</evidence>
<dbReference type="InterPro" id="IPR016024">
    <property type="entry name" value="ARM-type_fold"/>
</dbReference>
<feature type="region of interest" description="Disordered" evidence="4">
    <location>
        <begin position="491"/>
        <end position="515"/>
    </location>
</feature>
<dbReference type="Pfam" id="PF11935">
    <property type="entry name" value="SYMPK_PTA1_N"/>
    <property type="match status" value="1"/>
</dbReference>
<dbReference type="GO" id="GO:0006397">
    <property type="term" value="P:mRNA processing"/>
    <property type="evidence" value="ECO:0007669"/>
    <property type="project" value="UniProtKB-KW"/>
</dbReference>
<dbReference type="SUPFAM" id="SSF48371">
    <property type="entry name" value="ARM repeat"/>
    <property type="match status" value="1"/>
</dbReference>
<dbReference type="Proteomes" id="UP000053095">
    <property type="component" value="Unassembled WGS sequence"/>
</dbReference>
<evidence type="ECO:0000256" key="1">
    <source>
        <dbReference type="ARBA" id="ARBA00004123"/>
    </source>
</evidence>
<evidence type="ECO:0000256" key="2">
    <source>
        <dbReference type="ARBA" id="ARBA00022664"/>
    </source>
</evidence>
<feature type="compositionally biased region" description="Low complexity" evidence="4">
    <location>
        <begin position="491"/>
        <end position="510"/>
    </location>
</feature>
<reference evidence="7" key="1">
    <citation type="journal article" date="2015" name="Genome Announc.">
        <title>Draft genome sequence of Talaromyces cellulolyticus strain Y-94, a source of lignocellulosic biomass-degrading enzymes.</title>
        <authorList>
            <person name="Fujii T."/>
            <person name="Koike H."/>
            <person name="Sawayama S."/>
            <person name="Yano S."/>
            <person name="Inoue H."/>
        </authorList>
    </citation>
    <scope>NUCLEOTIDE SEQUENCE [LARGE SCALE GENOMIC DNA]</scope>
    <source>
        <strain evidence="7">Y-94</strain>
    </source>
</reference>
<dbReference type="PANTHER" id="PTHR15245:SF20">
    <property type="entry name" value="SYMPLEKIN"/>
    <property type="match status" value="1"/>
</dbReference>
<dbReference type="InterPro" id="IPR021850">
    <property type="entry name" value="Symplekin/Pta1"/>
</dbReference>
<evidence type="ECO:0000256" key="3">
    <source>
        <dbReference type="ARBA" id="ARBA00023242"/>
    </source>
</evidence>
<comment type="caution">
    <text evidence="6">The sequence shown here is derived from an EMBL/GenBank/DDBJ whole genome shotgun (WGS) entry which is preliminary data.</text>
</comment>
<dbReference type="Gene3D" id="1.25.10.10">
    <property type="entry name" value="Leucine-rich Repeat Variant"/>
    <property type="match status" value="1"/>
</dbReference>
<organism evidence="6 7">
    <name type="scientific">Talaromyces pinophilus</name>
    <name type="common">Penicillium pinophilum</name>
    <dbReference type="NCBI Taxonomy" id="128442"/>
    <lineage>
        <taxon>Eukaryota</taxon>
        <taxon>Fungi</taxon>
        <taxon>Dikarya</taxon>
        <taxon>Ascomycota</taxon>
        <taxon>Pezizomycotina</taxon>
        <taxon>Eurotiomycetes</taxon>
        <taxon>Eurotiomycetidae</taxon>
        <taxon>Eurotiales</taxon>
        <taxon>Trichocomaceae</taxon>
        <taxon>Talaromyces</taxon>
        <taxon>Talaromyces sect. Talaromyces</taxon>
    </lineage>
</organism>
<dbReference type="EMBL" id="DF933829">
    <property type="protein sequence ID" value="GAM38732.1"/>
    <property type="molecule type" value="Genomic_DNA"/>
</dbReference>
<accession>A0A6V8HBB5</accession>
<dbReference type="AlphaFoldDB" id="A0A6V8HBB5"/>
<keyword evidence="7" id="KW-1185">Reference proteome</keyword>
<evidence type="ECO:0000313" key="6">
    <source>
        <dbReference type="EMBL" id="GAM38732.1"/>
    </source>
</evidence>
<evidence type="ECO:0000313" key="7">
    <source>
        <dbReference type="Proteomes" id="UP000053095"/>
    </source>
</evidence>
<comment type="subcellular location">
    <subcellularLocation>
        <location evidence="1">Nucleus</location>
    </subcellularLocation>
</comment>
<proteinExistence type="predicted"/>
<dbReference type="GO" id="GO:0005847">
    <property type="term" value="C:mRNA cleavage and polyadenylation specificity factor complex"/>
    <property type="evidence" value="ECO:0007669"/>
    <property type="project" value="TreeGrafter"/>
</dbReference>